<evidence type="ECO:0000259" key="2">
    <source>
        <dbReference type="Pfam" id="PF00109"/>
    </source>
</evidence>
<dbReference type="EMBL" id="JAANNP010000110">
    <property type="protein sequence ID" value="NHC16216.1"/>
    <property type="molecule type" value="Genomic_DNA"/>
</dbReference>
<dbReference type="Gene3D" id="3.40.47.10">
    <property type="match status" value="1"/>
</dbReference>
<evidence type="ECO:0000313" key="4">
    <source>
        <dbReference type="Proteomes" id="UP000800981"/>
    </source>
</evidence>
<protein>
    <submittedName>
        <fullName evidence="3">Beta-ketoacyl synthase</fullName>
    </submittedName>
</protein>
<dbReference type="PANTHER" id="PTHR11712">
    <property type="entry name" value="POLYKETIDE SYNTHASE-RELATED"/>
    <property type="match status" value="1"/>
</dbReference>
<sequence length="339" mass="34300">MSRAHVVVRGTAVHVPGLAPDALADVVRVEPDACSAEDAHKVLGRKGLLYKEQATRLALCAAQRALGLPPGRVTTPVPGAERTAVVVSSNLGNLETVCTIAATVRTAGYRDVSPLQTPNASSNVIASTLAIRFGLTGPNVMLCNGATSGADAVRVAARLLRARRADRALVVGVEPDDEISSRLLAQGDDSQEARPLTAAAGALVLERADDPAGEDLLVTSAGVVPPGAGLPAAPVAEPGQLLLVAAGLAPHPHHDGSLVVDLTARIGETYGAHGVLQAALAAAWLRQLPAERRTASAGAVCGNAADGYASLALRRGPAPVAHIPAQQPVAAVLATAGRA</sequence>
<organism evidence="3 4">
    <name type="scientific">Motilibacter deserti</name>
    <dbReference type="NCBI Taxonomy" id="2714956"/>
    <lineage>
        <taxon>Bacteria</taxon>
        <taxon>Bacillati</taxon>
        <taxon>Actinomycetota</taxon>
        <taxon>Actinomycetes</taxon>
        <taxon>Motilibacterales</taxon>
        <taxon>Motilibacteraceae</taxon>
        <taxon>Motilibacter</taxon>
    </lineage>
</organism>
<reference evidence="3 4" key="1">
    <citation type="submission" date="2020-03" db="EMBL/GenBank/DDBJ databases">
        <title>Two novel Motilibacter sp.</title>
        <authorList>
            <person name="Liu S."/>
        </authorList>
    </citation>
    <scope>NUCLEOTIDE SEQUENCE [LARGE SCALE GENOMIC DNA]</scope>
    <source>
        <strain evidence="3 4">E257</strain>
    </source>
</reference>
<dbReference type="PANTHER" id="PTHR11712:SF336">
    <property type="entry name" value="3-OXOACYL-[ACYL-CARRIER-PROTEIN] SYNTHASE, MITOCHONDRIAL"/>
    <property type="match status" value="1"/>
</dbReference>
<evidence type="ECO:0000256" key="1">
    <source>
        <dbReference type="ARBA" id="ARBA00022679"/>
    </source>
</evidence>
<dbReference type="InterPro" id="IPR014030">
    <property type="entry name" value="Ketoacyl_synth_N"/>
</dbReference>
<gene>
    <name evidence="3" type="ORF">G9H71_20735</name>
</gene>
<feature type="domain" description="Beta-ketoacyl synthase-like N-terminal" evidence="2">
    <location>
        <begin position="54"/>
        <end position="174"/>
    </location>
</feature>
<evidence type="ECO:0000313" key="3">
    <source>
        <dbReference type="EMBL" id="NHC16216.1"/>
    </source>
</evidence>
<accession>A0ABX0H2X0</accession>
<keyword evidence="4" id="KW-1185">Reference proteome</keyword>
<comment type="caution">
    <text evidence="3">The sequence shown here is derived from an EMBL/GenBank/DDBJ whole genome shotgun (WGS) entry which is preliminary data.</text>
</comment>
<dbReference type="SUPFAM" id="SSF53901">
    <property type="entry name" value="Thiolase-like"/>
    <property type="match status" value="1"/>
</dbReference>
<dbReference type="InterPro" id="IPR016039">
    <property type="entry name" value="Thiolase-like"/>
</dbReference>
<dbReference type="RefSeq" id="WP_166284676.1">
    <property type="nucleotide sequence ID" value="NZ_JAANNP010000110.1"/>
</dbReference>
<dbReference type="Pfam" id="PF00109">
    <property type="entry name" value="ketoacyl-synt"/>
    <property type="match status" value="1"/>
</dbReference>
<dbReference type="Proteomes" id="UP000800981">
    <property type="component" value="Unassembled WGS sequence"/>
</dbReference>
<dbReference type="InterPro" id="IPR000794">
    <property type="entry name" value="Beta-ketoacyl_synthase"/>
</dbReference>
<keyword evidence="1" id="KW-0808">Transferase</keyword>
<proteinExistence type="predicted"/>
<name>A0ABX0H2X0_9ACTN</name>